<protein>
    <submittedName>
        <fullName evidence="2">Putative endonuclease/reverse transcriptase</fullName>
    </submittedName>
</protein>
<dbReference type="SUPFAM" id="SSF56219">
    <property type="entry name" value="DNase I-like"/>
    <property type="match status" value="1"/>
</dbReference>
<evidence type="ECO:0000313" key="2">
    <source>
        <dbReference type="EMBL" id="JAU00661.1"/>
    </source>
</evidence>
<reference evidence="2" key="2">
    <citation type="journal article" date="2017" name="Front. Cell. Infect. Microbiol.">
        <title>Analysis of the Salivary Gland Transcriptome of Unfed and Partially Fed Amblyomma sculptum Ticks and Descriptive Proteome of the Saliva.</title>
        <authorList>
            <person name="Esteves E."/>
            <person name="Maruyama S.R."/>
            <person name="Kawahara R."/>
            <person name="Fujita A."/>
            <person name="Martins L.A."/>
            <person name="Righi A.A."/>
            <person name="Costa F.B."/>
            <person name="Palmisano G."/>
            <person name="Labruna M.B."/>
            <person name="Sa-Nunes A."/>
            <person name="Ribeiro J.M.C."/>
            <person name="Fogaca A.C."/>
        </authorList>
    </citation>
    <scope>NUCLEOTIDE SEQUENCE</scope>
</reference>
<accession>A0A1E1XMU3</accession>
<keyword evidence="2" id="KW-0695">RNA-directed DNA polymerase</keyword>
<keyword evidence="2" id="KW-0378">Hydrolase</keyword>
<dbReference type="PANTHER" id="PTHR33395">
    <property type="entry name" value="TRANSCRIPTASE, PUTATIVE-RELATED-RELATED"/>
    <property type="match status" value="1"/>
</dbReference>
<feature type="domain" description="Endonuclease/exonuclease/phosphatase" evidence="1">
    <location>
        <begin position="1"/>
        <end position="82"/>
    </location>
</feature>
<feature type="non-terminal residue" evidence="2">
    <location>
        <position position="1"/>
    </location>
</feature>
<proteinExistence type="evidence at transcript level"/>
<keyword evidence="2" id="KW-0808">Transferase</keyword>
<sequence length="130" mass="14579">LSFNARSIVNKLGHLEQLILGHHPHIIIITETWLQAGLRDSEVVPSTYKLLRKDRGSRGGGVAIAIKNNIKYSVLKGIDDHESVWCKITYSGKCILLGGVYQPPNAQPDYLEKMNDYLSQHTNSRSKLIL</sequence>
<keyword evidence="2" id="KW-0540">Nuclease</keyword>
<dbReference type="InterPro" id="IPR036691">
    <property type="entry name" value="Endo/exonu/phosph_ase_sf"/>
</dbReference>
<dbReference type="EMBL" id="GFAA01002774">
    <property type="protein sequence ID" value="JAU00661.1"/>
    <property type="molecule type" value="mRNA"/>
</dbReference>
<reference evidence="2" key="1">
    <citation type="submission" date="2016-09" db="EMBL/GenBank/DDBJ databases">
        <authorList>
            <person name="Capua I."/>
            <person name="De Benedictis P."/>
            <person name="Joannis T."/>
            <person name="Lombin L.H."/>
            <person name="Cattoli G."/>
        </authorList>
    </citation>
    <scope>NUCLEOTIDE SEQUENCE</scope>
</reference>
<dbReference type="AlphaFoldDB" id="A0A1E1XMU3"/>
<keyword evidence="2" id="KW-0548">Nucleotidyltransferase</keyword>
<dbReference type="GO" id="GO:0003964">
    <property type="term" value="F:RNA-directed DNA polymerase activity"/>
    <property type="evidence" value="ECO:0007669"/>
    <property type="project" value="UniProtKB-KW"/>
</dbReference>
<dbReference type="InterPro" id="IPR005135">
    <property type="entry name" value="Endo/exonuclease/phosphatase"/>
</dbReference>
<organism evidence="2">
    <name type="scientific">Amblyomma sculptum</name>
    <name type="common">Tick</name>
    <dbReference type="NCBI Taxonomy" id="1581419"/>
    <lineage>
        <taxon>Eukaryota</taxon>
        <taxon>Metazoa</taxon>
        <taxon>Ecdysozoa</taxon>
        <taxon>Arthropoda</taxon>
        <taxon>Chelicerata</taxon>
        <taxon>Arachnida</taxon>
        <taxon>Acari</taxon>
        <taxon>Parasitiformes</taxon>
        <taxon>Ixodida</taxon>
        <taxon>Ixodoidea</taxon>
        <taxon>Ixodidae</taxon>
        <taxon>Amblyomminae</taxon>
        <taxon>Amblyomma</taxon>
    </lineage>
</organism>
<dbReference type="Pfam" id="PF03372">
    <property type="entry name" value="Exo_endo_phos"/>
    <property type="match status" value="1"/>
</dbReference>
<dbReference type="GO" id="GO:0004519">
    <property type="term" value="F:endonuclease activity"/>
    <property type="evidence" value="ECO:0007669"/>
    <property type="project" value="UniProtKB-KW"/>
</dbReference>
<dbReference type="Gene3D" id="3.60.10.10">
    <property type="entry name" value="Endonuclease/exonuclease/phosphatase"/>
    <property type="match status" value="1"/>
</dbReference>
<evidence type="ECO:0000259" key="1">
    <source>
        <dbReference type="Pfam" id="PF03372"/>
    </source>
</evidence>
<feature type="non-terminal residue" evidence="2">
    <location>
        <position position="130"/>
    </location>
</feature>
<dbReference type="PANTHER" id="PTHR33395:SF22">
    <property type="entry name" value="REVERSE TRANSCRIPTASE DOMAIN-CONTAINING PROTEIN"/>
    <property type="match status" value="1"/>
</dbReference>
<name>A0A1E1XMU3_AMBSC</name>
<keyword evidence="2" id="KW-0255">Endonuclease</keyword>